<proteinExistence type="predicted"/>
<dbReference type="Proteomes" id="UP001629288">
    <property type="component" value="Unassembled WGS sequence"/>
</dbReference>
<reference evidence="3 4" key="1">
    <citation type="journal article" date="2024" name="Chem. Sci.">
        <title>Discovery of megapolipeptins by genome mining of a Burkholderiales bacteria collection.</title>
        <authorList>
            <person name="Paulo B.S."/>
            <person name="Recchia M.J.J."/>
            <person name="Lee S."/>
            <person name="Fergusson C.H."/>
            <person name="Romanowski S.B."/>
            <person name="Hernandez A."/>
            <person name="Krull N."/>
            <person name="Liu D.Y."/>
            <person name="Cavanagh H."/>
            <person name="Bos A."/>
            <person name="Gray C.A."/>
            <person name="Murphy B.T."/>
            <person name="Linington R.G."/>
            <person name="Eustaquio A.S."/>
        </authorList>
    </citation>
    <scope>NUCLEOTIDE SEQUENCE [LARGE SCALE GENOMIC DNA]</scope>
    <source>
        <strain evidence="3 4">RL17-379-BIB-C</strain>
    </source>
</reference>
<dbReference type="InterPro" id="IPR011050">
    <property type="entry name" value="Pectin_lyase_fold/virulence"/>
</dbReference>
<evidence type="ECO:0000259" key="2">
    <source>
        <dbReference type="SMART" id="SM00912"/>
    </source>
</evidence>
<name>A0ABW9BY43_9BURK</name>
<protein>
    <submittedName>
        <fullName evidence="3">Filamentous hemagglutinin N-terminal domain-containing protein</fullName>
    </submittedName>
</protein>
<dbReference type="InterPro" id="IPR012334">
    <property type="entry name" value="Pectin_lyas_fold"/>
</dbReference>
<sequence length="803" mass="79590">MQKIHPRLIDGNNRNLWFAARASAFAALCTFGMQPLVASAQANLAITVDSSAASRPTFGTSGNGTQVVNIVAPNAAGVSNNRFAQYNVGTGGVIINNATQAAQTQIGGAVQANAALGQKGASVVLMQVTSGSPTQLLGTTEVAGKGANLVIANPAGITCSGCGFLNAPRVTLATGTPTLKDDGSLGTLDVKQGTIAVDGNGLSGSASAVDLIARAMTINGKVQGKTIDAIAGANRVDYTSKSAAAQAGTGAAPQVAIDVQSLGSMYGDGAVRLIGTEAGVGVRDNGALNSLTGSVSVGANGDVTIGAPASIKAATDVNVNGANLTNNGSIAAARTLNASAMQALTNSGTLTADSMSVNARGTLSNTGKISGAGVRLGGDQSLVNTGTVEATQDATLAGDRLTLSGGSVKGDTVTLQGGTVMNQGVTVSAAKSLNVSATRFDNTGTLTSTGAVSVNASDTFTNQANGKLTGQTVQFGGVNATNAGSVTATQSINGNAMQTLDNQGTLSAERVSLTTRGTLSNSGKIAGSGVSMNADQSLTNKGIVEASMDGMLAGNQVTLSGGSVSGGTVTLQGGTISNQGTTVSAGQLLNINATRVDNSGTLSSGGDTRVNAMDTFANANGTLSAQNTLHVGAGTLDNRGASFNAGQMLDVSAQQVLNGNGRMKSAGALRFQSGSLDNTGGTISAQREAVINVDGKLTNDNGSITSSTTLSGTAGSLSNVGGTISAPVSADIRVAGGGSNGGYVPPVEPTPQPQPQPQPQPLPSSFVPPPGYVRISLDSPDLRKYNGFYGPDGYFYAFVNNPV</sequence>
<dbReference type="EMBL" id="JAQQDH010000001">
    <property type="protein sequence ID" value="MFM0442958.1"/>
    <property type="molecule type" value="Genomic_DNA"/>
</dbReference>
<feature type="domain" description="Filamentous haemagglutinin FhaB/tRNA nuclease CdiA-like TPS" evidence="2">
    <location>
        <begin position="62"/>
        <end position="182"/>
    </location>
</feature>
<dbReference type="SUPFAM" id="SSF51126">
    <property type="entry name" value="Pectin lyase-like"/>
    <property type="match status" value="1"/>
</dbReference>
<evidence type="ECO:0000313" key="3">
    <source>
        <dbReference type="EMBL" id="MFM0442958.1"/>
    </source>
</evidence>
<dbReference type="SMART" id="SM00912">
    <property type="entry name" value="Haemagg_act"/>
    <property type="match status" value="1"/>
</dbReference>
<feature type="region of interest" description="Disordered" evidence="1">
    <location>
        <begin position="736"/>
        <end position="768"/>
    </location>
</feature>
<dbReference type="Pfam" id="PF05860">
    <property type="entry name" value="TPS"/>
    <property type="match status" value="1"/>
</dbReference>
<accession>A0ABW9BY43</accession>
<organism evidence="3 4">
    <name type="scientific">Paraburkholderia strydomiana</name>
    <dbReference type="NCBI Taxonomy" id="1245417"/>
    <lineage>
        <taxon>Bacteria</taxon>
        <taxon>Pseudomonadati</taxon>
        <taxon>Pseudomonadota</taxon>
        <taxon>Betaproteobacteria</taxon>
        <taxon>Burkholderiales</taxon>
        <taxon>Burkholderiaceae</taxon>
        <taxon>Paraburkholderia</taxon>
    </lineage>
</organism>
<dbReference type="InterPro" id="IPR008638">
    <property type="entry name" value="FhaB/CdiA-like_TPS"/>
</dbReference>
<dbReference type="NCBIfam" id="TIGR01901">
    <property type="entry name" value="adhes_NPXG"/>
    <property type="match status" value="1"/>
</dbReference>
<dbReference type="NCBIfam" id="TIGR01731">
    <property type="entry name" value="fil_hemag_20aa"/>
    <property type="match status" value="12"/>
</dbReference>
<gene>
    <name evidence="3" type="ORF">PQR00_05110</name>
</gene>
<comment type="caution">
    <text evidence="3">The sequence shown here is derived from an EMBL/GenBank/DDBJ whole genome shotgun (WGS) entry which is preliminary data.</text>
</comment>
<dbReference type="Pfam" id="PF05594">
    <property type="entry name" value="Fil_haemagg"/>
    <property type="match status" value="2"/>
</dbReference>
<dbReference type="InterPro" id="IPR010069">
    <property type="entry name" value="CdiA_FHA1_rpt"/>
</dbReference>
<evidence type="ECO:0000256" key="1">
    <source>
        <dbReference type="SAM" id="MobiDB-lite"/>
    </source>
</evidence>
<dbReference type="RefSeq" id="WP_408127256.1">
    <property type="nucleotide sequence ID" value="NZ_JAQQDH010000001.1"/>
</dbReference>
<evidence type="ECO:0000313" key="4">
    <source>
        <dbReference type="Proteomes" id="UP001629288"/>
    </source>
</evidence>
<feature type="compositionally biased region" description="Pro residues" evidence="1">
    <location>
        <begin position="746"/>
        <end position="768"/>
    </location>
</feature>
<dbReference type="InterPro" id="IPR008619">
    <property type="entry name" value="Filamentous_hemagglutn_rpt"/>
</dbReference>
<keyword evidence="4" id="KW-1185">Reference proteome</keyword>
<dbReference type="Gene3D" id="2.160.20.10">
    <property type="entry name" value="Single-stranded right-handed beta-helix, Pectin lyase-like"/>
    <property type="match status" value="1"/>
</dbReference>